<keyword evidence="2" id="KW-0812">Transmembrane</keyword>
<gene>
    <name evidence="3" type="ORF">C6P46_003275</name>
</gene>
<evidence type="ECO:0000313" key="3">
    <source>
        <dbReference type="EMBL" id="KAG0662533.1"/>
    </source>
</evidence>
<feature type="transmembrane region" description="Helical" evidence="2">
    <location>
        <begin position="432"/>
        <end position="454"/>
    </location>
</feature>
<dbReference type="AlphaFoldDB" id="A0A9P7B760"/>
<keyword evidence="4" id="KW-1185">Reference proteome</keyword>
<feature type="region of interest" description="Disordered" evidence="1">
    <location>
        <begin position="475"/>
        <end position="494"/>
    </location>
</feature>
<feature type="transmembrane region" description="Helical" evidence="2">
    <location>
        <begin position="131"/>
        <end position="151"/>
    </location>
</feature>
<organism evidence="3 4">
    <name type="scientific">Rhodotorula mucilaginosa</name>
    <name type="common">Yeast</name>
    <name type="synonym">Rhodotorula rubra</name>
    <dbReference type="NCBI Taxonomy" id="5537"/>
    <lineage>
        <taxon>Eukaryota</taxon>
        <taxon>Fungi</taxon>
        <taxon>Dikarya</taxon>
        <taxon>Basidiomycota</taxon>
        <taxon>Pucciniomycotina</taxon>
        <taxon>Microbotryomycetes</taxon>
        <taxon>Sporidiobolales</taxon>
        <taxon>Sporidiobolaceae</taxon>
        <taxon>Rhodotorula</taxon>
    </lineage>
</organism>
<keyword evidence="2" id="KW-1133">Transmembrane helix</keyword>
<name>A0A9P7B760_RHOMI</name>
<comment type="caution">
    <text evidence="3">The sequence shown here is derived from an EMBL/GenBank/DDBJ whole genome shotgun (WGS) entry which is preliminary data.</text>
</comment>
<protein>
    <submittedName>
        <fullName evidence="3">Uncharacterized protein</fullName>
    </submittedName>
</protein>
<feature type="transmembrane region" description="Helical" evidence="2">
    <location>
        <begin position="335"/>
        <end position="360"/>
    </location>
</feature>
<feature type="transmembrane region" description="Helical" evidence="2">
    <location>
        <begin position="216"/>
        <end position="238"/>
    </location>
</feature>
<evidence type="ECO:0000256" key="2">
    <source>
        <dbReference type="SAM" id="Phobius"/>
    </source>
</evidence>
<feature type="transmembrane region" description="Helical" evidence="2">
    <location>
        <begin position="398"/>
        <end position="420"/>
    </location>
</feature>
<dbReference type="EMBL" id="PUHQ01000026">
    <property type="protein sequence ID" value="KAG0662533.1"/>
    <property type="molecule type" value="Genomic_DNA"/>
</dbReference>
<accession>A0A9P7B760</accession>
<evidence type="ECO:0000256" key="1">
    <source>
        <dbReference type="SAM" id="MobiDB-lite"/>
    </source>
</evidence>
<feature type="transmembrane region" description="Helical" evidence="2">
    <location>
        <begin position="250"/>
        <end position="277"/>
    </location>
</feature>
<keyword evidence="2" id="KW-0472">Membrane</keyword>
<feature type="transmembrane region" description="Helical" evidence="2">
    <location>
        <begin position="172"/>
        <end position="196"/>
    </location>
</feature>
<proteinExistence type="predicted"/>
<dbReference type="Proteomes" id="UP000777482">
    <property type="component" value="Unassembled WGS sequence"/>
</dbReference>
<evidence type="ECO:0000313" key="4">
    <source>
        <dbReference type="Proteomes" id="UP000777482"/>
    </source>
</evidence>
<dbReference type="OrthoDB" id="2522913at2759"/>
<reference evidence="3 4" key="1">
    <citation type="submission" date="2020-11" db="EMBL/GenBank/DDBJ databases">
        <title>Kefir isolates.</title>
        <authorList>
            <person name="Marcisauskas S."/>
            <person name="Kim Y."/>
            <person name="Blasche S."/>
        </authorList>
    </citation>
    <scope>NUCLEOTIDE SEQUENCE [LARGE SCALE GENOMIC DNA]</scope>
    <source>
        <strain evidence="3 4">KR</strain>
    </source>
</reference>
<sequence length="565" mass="63281">MVAASSSFPPPLLSAKIHPNGYTCTRRQLLEARLFLQDAQDVPWSKRLDLVINTHATFAFGLRWGLLCAQRVAPRLLRHTRRREPMAEVFSDLLQATLRNRDPNANPWSLLRDALTARVRRVAPYHIIAQLYALSAIIAVVTVLLAACMLVKYRQGRFWLMRTHRATGGTYLVVHYSNGWTTLFLLFLGVLQGYIWQTVFYNEGKWVPNSDIWRTIIWMPGWTAFWLATWSLCVSHILHLDSSGRPARSFYAQAWFVNSAAILIPSLAAIAVAILAWQAHIRYWGYLKAYKAIDAVLANVASQYNGTFDLSLLSSGSGRELLAEFTSKLSGFQTFFRWVFVTYLISSIILEVVLCLTASLHLRELRKTMHELRGRAYLSEEARAQETLIKHGYQSLSYVTWSIIAACTAINALFLFVVAAGPKVIYIERYSAVASLLPLWLFSVLGLPLSALYLHRLLTQDSPQDPQDTDAAIELSGRNTSRPPSVTGKEGQPHEAYPMEKLSSLHYGTSPNAATMSLDSDIAGSLDTASPLVRHTPPPGFQQAFYSSYAARPAQTDATQVKVTQ</sequence>